<dbReference type="GO" id="GO:0030246">
    <property type="term" value="F:carbohydrate binding"/>
    <property type="evidence" value="ECO:0007669"/>
    <property type="project" value="UniProtKB-ARBA"/>
</dbReference>
<comment type="subcellular location">
    <subcellularLocation>
        <location evidence="1">Cell envelope</location>
    </subcellularLocation>
</comment>
<evidence type="ECO:0000256" key="2">
    <source>
        <dbReference type="ARBA" id="ARBA00007639"/>
    </source>
</evidence>
<evidence type="ECO:0000313" key="5">
    <source>
        <dbReference type="EMBL" id="RMB80396.1"/>
    </source>
</evidence>
<dbReference type="EMBL" id="PENI01000043">
    <property type="protein sequence ID" value="RMB80396.1"/>
    <property type="molecule type" value="Genomic_DNA"/>
</dbReference>
<proteinExistence type="inferred from homology"/>
<dbReference type="Pfam" id="PF13407">
    <property type="entry name" value="Peripla_BP_4"/>
    <property type="match status" value="1"/>
</dbReference>
<dbReference type="PANTHER" id="PTHR46847">
    <property type="entry name" value="D-ALLOSE-BINDING PERIPLASMIC PROTEIN-RELATED"/>
    <property type="match status" value="1"/>
</dbReference>
<evidence type="ECO:0000256" key="3">
    <source>
        <dbReference type="ARBA" id="ARBA00022729"/>
    </source>
</evidence>
<evidence type="ECO:0000259" key="4">
    <source>
        <dbReference type="Pfam" id="PF13407"/>
    </source>
</evidence>
<comment type="caution">
    <text evidence="5">The sequence shown here is derived from an EMBL/GenBank/DDBJ whole genome shotgun (WGS) entry which is preliminary data.</text>
</comment>
<dbReference type="InterPro" id="IPR028082">
    <property type="entry name" value="Peripla_BP_I"/>
</dbReference>
<dbReference type="GO" id="GO:0030313">
    <property type="term" value="C:cell envelope"/>
    <property type="evidence" value="ECO:0007669"/>
    <property type="project" value="UniProtKB-SubCell"/>
</dbReference>
<keyword evidence="6" id="KW-1185">Reference proteome</keyword>
<evidence type="ECO:0000256" key="1">
    <source>
        <dbReference type="ARBA" id="ARBA00004196"/>
    </source>
</evidence>
<dbReference type="OrthoDB" id="9808136at2"/>
<organism evidence="5 6">
    <name type="scientific">Streptomyces shenzhenensis</name>
    <dbReference type="NCBI Taxonomy" id="943815"/>
    <lineage>
        <taxon>Bacteria</taxon>
        <taxon>Bacillati</taxon>
        <taxon>Actinomycetota</taxon>
        <taxon>Actinomycetes</taxon>
        <taxon>Kitasatosporales</taxon>
        <taxon>Streptomycetaceae</taxon>
        <taxon>Streptomyces</taxon>
    </lineage>
</organism>
<dbReference type="AlphaFoldDB" id="A0A3M0IEX4"/>
<protein>
    <submittedName>
        <fullName evidence="5">LacI family transcriptional regulator</fullName>
    </submittedName>
</protein>
<dbReference type="Gene3D" id="3.40.50.2300">
    <property type="match status" value="2"/>
</dbReference>
<evidence type="ECO:0000313" key="6">
    <source>
        <dbReference type="Proteomes" id="UP000270471"/>
    </source>
</evidence>
<name>A0A3M0IEX4_9ACTN</name>
<dbReference type="CDD" id="cd06320">
    <property type="entry name" value="PBP1_allose_binding"/>
    <property type="match status" value="1"/>
</dbReference>
<dbReference type="InterPro" id="IPR025997">
    <property type="entry name" value="SBP_2_dom"/>
</dbReference>
<gene>
    <name evidence="5" type="ORF">CTZ28_40525</name>
</gene>
<keyword evidence="3" id="KW-0732">Signal</keyword>
<accession>A0A3M0IEX4</accession>
<dbReference type="Proteomes" id="UP000270471">
    <property type="component" value="Unassembled WGS sequence"/>
</dbReference>
<dbReference type="SUPFAM" id="SSF53822">
    <property type="entry name" value="Periplasmic binding protein-like I"/>
    <property type="match status" value="1"/>
</dbReference>
<dbReference type="PANTHER" id="PTHR46847:SF1">
    <property type="entry name" value="D-ALLOSE-BINDING PERIPLASMIC PROTEIN-RELATED"/>
    <property type="match status" value="1"/>
</dbReference>
<reference evidence="5 6" key="1">
    <citation type="submission" date="2017-11" db="EMBL/GenBank/DDBJ databases">
        <title>Draft genome of actinobacteria isolated from guarana (Paullinia cupana (Mart.) Ducke.</title>
        <authorList>
            <person name="Siqueira K.A."/>
            <person name="Liotti R.G."/>
            <person name="Mendes T.A.O."/>
            <person name="Soares M.A."/>
        </authorList>
    </citation>
    <scope>NUCLEOTIDE SEQUENCE [LARGE SCALE GENOMIC DNA]</scope>
    <source>
        <strain evidence="5 6">193</strain>
    </source>
</reference>
<sequence>MHILHKAVRNRTKVVRASGRHTSGSRTAVTGIVLAVTGALALSACGSGDSSGSGAEGSTQYAAVIKGLDNPFFQSMEQGINAQAKSGDVSVKVQAANSITDTTGQADKLAGLSGQSYGCFIVNPISATNLVQGLAKVAMAKKTIVNIDNPIDAKAAEAANATPATYIGTDNVDAGKMAGAQMVKLLPQGGDVAVIGGIAGDVTSGARVDGFKQGIGSDLKVVQTVAADWDRQTALTAATDVMRAHPGLKGFFVANDDMGLGVARAIANAGKTGKVKVISVDGVKDALEAVRSGTLDATVAQYPYAIGQMGVEACQAAAKGKTLPKNVKAPVELVTKADADKALASTPKPFGSYDDPFTSLGK</sequence>
<comment type="similarity">
    <text evidence="2">Belongs to the bacterial solute-binding protein 2 family.</text>
</comment>
<feature type="domain" description="Periplasmic binding protein" evidence="4">
    <location>
        <begin position="63"/>
        <end position="321"/>
    </location>
</feature>